<dbReference type="PANTHER" id="PTHR21058:SF0">
    <property type="entry name" value="6,7-DIMETHYL-8-RIBITYLLUMAZINE SYNTHASE"/>
    <property type="match status" value="1"/>
</dbReference>
<dbReference type="CDD" id="cd09209">
    <property type="entry name" value="Lumazine_synthase-I"/>
    <property type="match status" value="1"/>
</dbReference>
<comment type="function">
    <text evidence="7">Catalyzes the formation of 6,7-dimethyl-8-ribityllumazine by condensation of 5-amino-6-(D-ribitylamino)uracil with 3,4-dihydroxy-2-butanone 4-phosphate. This is the penultimate step in the biosynthesis of riboflavin.</text>
</comment>
<protein>
    <recommendedName>
        <fullName evidence="3 7">6,7-dimethyl-8-ribityllumazine synthase</fullName>
        <shortName evidence="7">DMRL synthase</shortName>
        <shortName evidence="7">LS</shortName>
        <shortName evidence="7">Lumazine synthase</shortName>
        <ecNumber evidence="3 7">2.5.1.78</ecNumber>
    </recommendedName>
</protein>
<comment type="pathway">
    <text evidence="1 7">Cofactor biosynthesis; riboflavin biosynthesis; riboflavin from 2-hydroxy-3-oxobutyl phosphate and 5-amino-6-(D-ribitylamino)uracil: step 1/2.</text>
</comment>
<dbReference type="GO" id="GO:0000906">
    <property type="term" value="F:6,7-dimethyl-8-ribityllumazine synthase activity"/>
    <property type="evidence" value="ECO:0007669"/>
    <property type="project" value="UniProtKB-EC"/>
</dbReference>
<comment type="caution">
    <text evidence="8">The sequence shown here is derived from an EMBL/GenBank/DDBJ whole genome shotgun (WGS) entry which is preliminary data.</text>
</comment>
<organism evidence="8 9">
    <name type="scientific">Pontiella agarivorans</name>
    <dbReference type="NCBI Taxonomy" id="3038953"/>
    <lineage>
        <taxon>Bacteria</taxon>
        <taxon>Pseudomonadati</taxon>
        <taxon>Kiritimatiellota</taxon>
        <taxon>Kiritimatiellia</taxon>
        <taxon>Kiritimatiellales</taxon>
        <taxon>Pontiellaceae</taxon>
        <taxon>Pontiella</taxon>
    </lineage>
</organism>
<evidence type="ECO:0000313" key="8">
    <source>
        <dbReference type="EMBL" id="MDZ8117094.1"/>
    </source>
</evidence>
<feature type="binding site" evidence="7">
    <location>
        <begin position="72"/>
        <end position="74"/>
    </location>
    <ligand>
        <name>5-amino-6-(D-ribitylamino)uracil</name>
        <dbReference type="ChEBI" id="CHEBI:15934"/>
    </ligand>
</feature>
<dbReference type="SUPFAM" id="SSF52121">
    <property type="entry name" value="Lumazine synthase"/>
    <property type="match status" value="1"/>
</dbReference>
<comment type="similarity">
    <text evidence="2 7">Belongs to the DMRL synthase family.</text>
</comment>
<accession>A0ABU5MSC1</accession>
<proteinExistence type="inferred from homology"/>
<evidence type="ECO:0000256" key="7">
    <source>
        <dbReference type="HAMAP-Rule" id="MF_00178"/>
    </source>
</evidence>
<dbReference type="EC" id="2.5.1.78" evidence="3 7"/>
<dbReference type="HAMAP" id="MF_00178">
    <property type="entry name" value="Lumazine_synth"/>
    <property type="match status" value="1"/>
</dbReference>
<feature type="binding site" evidence="7">
    <location>
        <begin position="96"/>
        <end position="98"/>
    </location>
    <ligand>
        <name>5-amino-6-(D-ribitylamino)uracil</name>
        <dbReference type="ChEBI" id="CHEBI:15934"/>
    </ligand>
</feature>
<evidence type="ECO:0000256" key="3">
    <source>
        <dbReference type="ARBA" id="ARBA00012664"/>
    </source>
</evidence>
<evidence type="ECO:0000256" key="4">
    <source>
        <dbReference type="ARBA" id="ARBA00022619"/>
    </source>
</evidence>
<evidence type="ECO:0000256" key="5">
    <source>
        <dbReference type="ARBA" id="ARBA00022679"/>
    </source>
</evidence>
<dbReference type="NCBIfam" id="TIGR00114">
    <property type="entry name" value="lumazine-synth"/>
    <property type="match status" value="1"/>
</dbReference>
<dbReference type="InterPro" id="IPR036467">
    <property type="entry name" value="LS/RS_sf"/>
</dbReference>
<keyword evidence="5 7" id="KW-0808">Transferase</keyword>
<feature type="binding site" evidence="7">
    <location>
        <position position="129"/>
    </location>
    <ligand>
        <name>5-amino-6-(D-ribitylamino)uracil</name>
        <dbReference type="ChEBI" id="CHEBI:15934"/>
    </ligand>
</feature>
<feature type="binding site" evidence="7">
    <location>
        <begin position="101"/>
        <end position="102"/>
    </location>
    <ligand>
        <name>(2S)-2-hydroxy-3-oxobutyl phosphate</name>
        <dbReference type="ChEBI" id="CHEBI:58830"/>
    </ligand>
</feature>
<dbReference type="InterPro" id="IPR002180">
    <property type="entry name" value="LS/RS"/>
</dbReference>
<keyword evidence="9" id="KW-1185">Reference proteome</keyword>
<feature type="binding site" evidence="7">
    <location>
        <position position="143"/>
    </location>
    <ligand>
        <name>(2S)-2-hydroxy-3-oxobutyl phosphate</name>
        <dbReference type="ChEBI" id="CHEBI:58830"/>
    </ligand>
</feature>
<evidence type="ECO:0000256" key="1">
    <source>
        <dbReference type="ARBA" id="ARBA00004917"/>
    </source>
</evidence>
<sequence>MGKGISKTIEPIGGIGANQILGHLDAAGLRFGIVVARFNDELTDELARSAYQCLVQNGAKPETIDVVRVPGAYEVPVIAEKMAASKHYDALIVLGVVVEGETQHAQMIIDTTGQTVLDISCRYQLPVINEIVGVRNWAQAEARCLGGENTRGWYAAEAAVETARVNRKLG</sequence>
<dbReference type="InterPro" id="IPR034964">
    <property type="entry name" value="LS"/>
</dbReference>
<evidence type="ECO:0000256" key="2">
    <source>
        <dbReference type="ARBA" id="ARBA00007424"/>
    </source>
</evidence>
<evidence type="ECO:0000313" key="9">
    <source>
        <dbReference type="Proteomes" id="UP001290861"/>
    </source>
</evidence>
<feature type="binding site" evidence="7">
    <location>
        <position position="38"/>
    </location>
    <ligand>
        <name>5-amino-6-(D-ribitylamino)uracil</name>
        <dbReference type="ChEBI" id="CHEBI:15934"/>
    </ligand>
</feature>
<gene>
    <name evidence="7 8" type="primary">ribH</name>
    <name evidence="8" type="ORF">P9H32_00515</name>
</gene>
<dbReference type="RefSeq" id="WP_322606899.1">
    <property type="nucleotide sequence ID" value="NZ_JARVCO010000002.1"/>
</dbReference>
<comment type="catalytic activity">
    <reaction evidence="6 7">
        <text>(2S)-2-hydroxy-3-oxobutyl phosphate + 5-amino-6-(D-ribitylamino)uracil = 6,7-dimethyl-8-(1-D-ribityl)lumazine + phosphate + 2 H2O + H(+)</text>
        <dbReference type="Rhea" id="RHEA:26152"/>
        <dbReference type="ChEBI" id="CHEBI:15377"/>
        <dbReference type="ChEBI" id="CHEBI:15378"/>
        <dbReference type="ChEBI" id="CHEBI:15934"/>
        <dbReference type="ChEBI" id="CHEBI:43474"/>
        <dbReference type="ChEBI" id="CHEBI:58201"/>
        <dbReference type="ChEBI" id="CHEBI:58830"/>
        <dbReference type="EC" id="2.5.1.78"/>
    </reaction>
</comment>
<keyword evidence="4 7" id="KW-0686">Riboflavin biosynthesis</keyword>
<reference evidence="8 9" key="1">
    <citation type="journal article" date="2024" name="Appl. Environ. Microbiol.">
        <title>Pontiella agarivorans sp. nov., a novel marine anaerobic bacterium capable of degrading macroalgal polysaccharides and fixing nitrogen.</title>
        <authorList>
            <person name="Liu N."/>
            <person name="Kivenson V."/>
            <person name="Peng X."/>
            <person name="Cui Z."/>
            <person name="Lankiewicz T.S."/>
            <person name="Gosselin K.M."/>
            <person name="English C.J."/>
            <person name="Blair E.M."/>
            <person name="O'Malley M.A."/>
            <person name="Valentine D.L."/>
        </authorList>
    </citation>
    <scope>NUCLEOTIDE SEQUENCE [LARGE SCALE GENOMIC DNA]</scope>
    <source>
        <strain evidence="8 9">NLcol2</strain>
    </source>
</reference>
<name>A0ABU5MSC1_9BACT</name>
<dbReference type="Proteomes" id="UP001290861">
    <property type="component" value="Unassembled WGS sequence"/>
</dbReference>
<dbReference type="Gene3D" id="3.40.50.960">
    <property type="entry name" value="Lumazine/riboflavin synthase"/>
    <property type="match status" value="1"/>
</dbReference>
<evidence type="ECO:0000256" key="6">
    <source>
        <dbReference type="ARBA" id="ARBA00048785"/>
    </source>
</evidence>
<dbReference type="Pfam" id="PF00885">
    <property type="entry name" value="DMRL_synthase"/>
    <property type="match status" value="1"/>
</dbReference>
<dbReference type="PANTHER" id="PTHR21058">
    <property type="entry name" value="6,7-DIMETHYL-8-RIBITYLLUMAZINE SYNTHASE DMRL SYNTHASE LUMAZINE SYNTHASE"/>
    <property type="match status" value="1"/>
</dbReference>
<dbReference type="EMBL" id="JARVCO010000002">
    <property type="protein sequence ID" value="MDZ8117094.1"/>
    <property type="molecule type" value="Genomic_DNA"/>
</dbReference>
<feature type="active site" description="Proton donor" evidence="7">
    <location>
        <position position="104"/>
    </location>
</feature>